<keyword evidence="2" id="KW-1185">Reference proteome</keyword>
<dbReference type="KEGG" id="bbae:FRD01_06355"/>
<accession>A0A5B8XPK0</accession>
<organism evidence="1 2">
    <name type="scientific">Microvenator marinus</name>
    <dbReference type="NCBI Taxonomy" id="2600177"/>
    <lineage>
        <taxon>Bacteria</taxon>
        <taxon>Deltaproteobacteria</taxon>
        <taxon>Bradymonadales</taxon>
        <taxon>Microvenatoraceae</taxon>
        <taxon>Microvenator</taxon>
    </lineage>
</organism>
<gene>
    <name evidence="1" type="ORF">FRD01_06355</name>
</gene>
<name>A0A5B8XPK0_9DELT</name>
<proteinExistence type="predicted"/>
<dbReference type="AlphaFoldDB" id="A0A5B8XPK0"/>
<sequence length="212" mass="22662">MRAVVFSLIAACLGGCGEDIEPAKDFGPFAREVVSFEPGEFAGYGDHEFPDIVLGPPEGGGISRGGMRVLSLGVGGEIVMDLGEFANGPGADFIVFENPFFAGGDPTEPFEEFGRVSVSQDLEEWHTWDCVPAESKEGCAGWNPVLEFEYVPGEPLDPTVTGGDAFDLGELNLGWARYVKIEDLKTLPGEGNTAGFDLDALGWIHSREGTVR</sequence>
<protein>
    <submittedName>
        <fullName evidence="1">Cell surface protein</fullName>
    </submittedName>
</protein>
<dbReference type="RefSeq" id="WP_146958553.1">
    <property type="nucleotide sequence ID" value="NZ_CP042467.1"/>
</dbReference>
<reference evidence="1 2" key="1">
    <citation type="submission" date="2019-08" db="EMBL/GenBank/DDBJ databases">
        <authorList>
            <person name="Liang Q."/>
        </authorList>
    </citation>
    <scope>NUCLEOTIDE SEQUENCE [LARGE SCALE GENOMIC DNA]</scope>
    <source>
        <strain evidence="1 2">V1718</strain>
    </source>
</reference>
<dbReference type="OrthoDB" id="9792152at2"/>
<dbReference type="EMBL" id="CP042467">
    <property type="protein sequence ID" value="QED26868.1"/>
    <property type="molecule type" value="Genomic_DNA"/>
</dbReference>
<evidence type="ECO:0000313" key="2">
    <source>
        <dbReference type="Proteomes" id="UP000321595"/>
    </source>
</evidence>
<evidence type="ECO:0000313" key="1">
    <source>
        <dbReference type="EMBL" id="QED26868.1"/>
    </source>
</evidence>
<dbReference type="Proteomes" id="UP000321595">
    <property type="component" value="Chromosome"/>
</dbReference>